<feature type="region of interest" description="Disordered" evidence="1">
    <location>
        <begin position="208"/>
        <end position="284"/>
    </location>
</feature>
<feature type="compositionally biased region" description="Polar residues" evidence="1">
    <location>
        <begin position="266"/>
        <end position="284"/>
    </location>
</feature>
<evidence type="ECO:0000313" key="2">
    <source>
        <dbReference type="EMBL" id="KEP44968.1"/>
    </source>
</evidence>
<dbReference type="EMBL" id="AZST01002453">
    <property type="protein sequence ID" value="KEP44968.1"/>
    <property type="molecule type" value="Genomic_DNA"/>
</dbReference>
<dbReference type="AlphaFoldDB" id="A0A074RJR7"/>
<dbReference type="OrthoDB" id="3304877at2759"/>
<feature type="compositionally biased region" description="Polar residues" evidence="1">
    <location>
        <begin position="224"/>
        <end position="235"/>
    </location>
</feature>
<gene>
    <name evidence="2" type="ORF">V565_338480</name>
</gene>
<dbReference type="Proteomes" id="UP000027456">
    <property type="component" value="Unassembled WGS sequence"/>
</dbReference>
<dbReference type="HOGENOM" id="CLU_981977_0_0_1"/>
<sequence>MVEASKYKKVVPYANIENVTEAIKTEESAPADSIDLPTGGVIGIDDIEASEQAVIAPGPEGGDNDTRKAIELVTFGADYSQEKAGTKKPRAKYRSKNDRAELEEHMLIWRQSIYEIEFKGTGMSSNHIITGKTLTAISRIPPPVTLLSLSQTSPAWPKKAYARWGASLLAIVVAFDEPVRTAERKVEAARIQQAIKPTGATKQELIKVEDSQGSPKGKKRVASLTRTVAPSTSAVKKQRRDAPESSALADSALSAGASSRPFPPDSTATIPTTPKQQANVSATT</sequence>
<protein>
    <submittedName>
        <fullName evidence="2">Uncharacterized protein</fullName>
    </submittedName>
</protein>
<organism evidence="2 3">
    <name type="scientific">Rhizoctonia solani 123E</name>
    <dbReference type="NCBI Taxonomy" id="1423351"/>
    <lineage>
        <taxon>Eukaryota</taxon>
        <taxon>Fungi</taxon>
        <taxon>Dikarya</taxon>
        <taxon>Basidiomycota</taxon>
        <taxon>Agaricomycotina</taxon>
        <taxon>Agaricomycetes</taxon>
        <taxon>Cantharellales</taxon>
        <taxon>Ceratobasidiaceae</taxon>
        <taxon>Rhizoctonia</taxon>
    </lineage>
</organism>
<proteinExistence type="predicted"/>
<feature type="compositionally biased region" description="Low complexity" evidence="1">
    <location>
        <begin position="244"/>
        <end position="259"/>
    </location>
</feature>
<comment type="caution">
    <text evidence="2">The sequence shown here is derived from an EMBL/GenBank/DDBJ whole genome shotgun (WGS) entry which is preliminary data.</text>
</comment>
<accession>A0A074RJR7</accession>
<feature type="non-terminal residue" evidence="2">
    <location>
        <position position="284"/>
    </location>
</feature>
<evidence type="ECO:0000313" key="3">
    <source>
        <dbReference type="Proteomes" id="UP000027456"/>
    </source>
</evidence>
<evidence type="ECO:0000256" key="1">
    <source>
        <dbReference type="SAM" id="MobiDB-lite"/>
    </source>
</evidence>
<keyword evidence="3" id="KW-1185">Reference proteome</keyword>
<name>A0A074RJR7_9AGAM</name>
<reference evidence="2 3" key="1">
    <citation type="submission" date="2013-12" db="EMBL/GenBank/DDBJ databases">
        <authorList>
            <person name="Cubeta M."/>
            <person name="Pakala S."/>
            <person name="Fedorova N."/>
            <person name="Thomas E."/>
            <person name="Dean R."/>
            <person name="Jabaji S."/>
            <person name="Neate S."/>
            <person name="Toda T."/>
            <person name="Tavantzis S."/>
            <person name="Vilgalys R."/>
            <person name="Bharathan N."/>
            <person name="Pakala S."/>
            <person name="Losada L.S."/>
            <person name="Zafar N."/>
            <person name="Nierman W."/>
        </authorList>
    </citation>
    <scope>NUCLEOTIDE SEQUENCE [LARGE SCALE GENOMIC DNA]</scope>
    <source>
        <strain evidence="2 3">123E</strain>
    </source>
</reference>